<gene>
    <name evidence="5" type="ORF">G8770_11250</name>
</gene>
<protein>
    <submittedName>
        <fullName evidence="5">AMP-binding protein</fullName>
    </submittedName>
</protein>
<dbReference type="InterPro" id="IPR045851">
    <property type="entry name" value="AMP-bd_C_sf"/>
</dbReference>
<keyword evidence="6" id="KW-1185">Reference proteome</keyword>
<dbReference type="PROSITE" id="PS00455">
    <property type="entry name" value="AMP_BINDING"/>
    <property type="match status" value="1"/>
</dbReference>
<evidence type="ECO:0000256" key="2">
    <source>
        <dbReference type="ARBA" id="ARBA00022598"/>
    </source>
</evidence>
<dbReference type="InterPro" id="IPR000873">
    <property type="entry name" value="AMP-dep_synth/lig_dom"/>
</dbReference>
<evidence type="ECO:0000313" key="5">
    <source>
        <dbReference type="EMBL" id="NHO66122.1"/>
    </source>
</evidence>
<comment type="caution">
    <text evidence="5">The sequence shown here is derived from an EMBL/GenBank/DDBJ whole genome shotgun (WGS) entry which is preliminary data.</text>
</comment>
<sequence>MATHAKAQPGALACMDLDSDRRWSYSEFDAAINQVVHWLIERLGQQSGARIATVARNKAEILLLNFACERAGAIFVPLNWRLSIAELDQLIVDAEPAFIFHDDEFKLPQCSAHVCQLSELTELSQHYPVEPAVSARRECDQPVLLLYTSGTSGNPKGVMISESNIFWSHINFNLGNGVSSQSVFLCDMPLFHTAGLITNARAPLLAGGSVLVSSGFDATQTLLRLADKQLAVTHYFSVPQMAQMLWNNPDFTPEKLQGLQVYATGGAPNPGAQIERFVRAGIPMSDGFGMTETCSNFGMPVGDGDRLIAKAGSCGLPYISLQVRIVNEEGAPVKAGEVGEMWLKGPSIASGYWNKPDMSEQAFVDGWFKTGDIARMDADGFYYIVDRMKDMFISGGENVYPAEVEAAISHLASVAEVAVVGVADPTWGEKGVAFIVCVPGYSITESEVRSHCEARMAKFKVPKDIVLVTEIPRTGTGKAIKASLVERAKRL</sequence>
<dbReference type="InterPro" id="IPR025110">
    <property type="entry name" value="AMP-bd_C"/>
</dbReference>
<evidence type="ECO:0000259" key="4">
    <source>
        <dbReference type="Pfam" id="PF13193"/>
    </source>
</evidence>
<dbReference type="PANTHER" id="PTHR43201:SF5">
    <property type="entry name" value="MEDIUM-CHAIN ACYL-COA LIGASE ACSF2, MITOCHONDRIAL"/>
    <property type="match status" value="1"/>
</dbReference>
<comment type="similarity">
    <text evidence="1">Belongs to the ATP-dependent AMP-binding enzyme family.</text>
</comment>
<dbReference type="Pfam" id="PF13193">
    <property type="entry name" value="AMP-binding_C"/>
    <property type="match status" value="1"/>
</dbReference>
<dbReference type="EMBL" id="JAAONZ010000007">
    <property type="protein sequence ID" value="NHO66122.1"/>
    <property type="molecule type" value="Genomic_DNA"/>
</dbReference>
<name>A0A9E5K098_9GAMM</name>
<evidence type="ECO:0000259" key="3">
    <source>
        <dbReference type="Pfam" id="PF00501"/>
    </source>
</evidence>
<proteinExistence type="inferred from homology"/>
<dbReference type="FunFam" id="3.30.300.30:FF:000008">
    <property type="entry name" value="2,3-dihydroxybenzoate-AMP ligase"/>
    <property type="match status" value="1"/>
</dbReference>
<keyword evidence="2" id="KW-0436">Ligase</keyword>
<accession>A0A9E5K098</accession>
<organism evidence="5 6">
    <name type="scientific">Pseudomaricurvus hydrocarbonicus</name>
    <dbReference type="NCBI Taxonomy" id="1470433"/>
    <lineage>
        <taxon>Bacteria</taxon>
        <taxon>Pseudomonadati</taxon>
        <taxon>Pseudomonadota</taxon>
        <taxon>Gammaproteobacteria</taxon>
        <taxon>Cellvibrionales</taxon>
        <taxon>Cellvibrionaceae</taxon>
        <taxon>Pseudomaricurvus</taxon>
    </lineage>
</organism>
<dbReference type="Gene3D" id="3.40.50.12780">
    <property type="entry name" value="N-terminal domain of ligase-like"/>
    <property type="match status" value="1"/>
</dbReference>
<evidence type="ECO:0000256" key="1">
    <source>
        <dbReference type="ARBA" id="ARBA00006432"/>
    </source>
</evidence>
<dbReference type="Pfam" id="PF00501">
    <property type="entry name" value="AMP-binding"/>
    <property type="match status" value="1"/>
</dbReference>
<dbReference type="Proteomes" id="UP000787472">
    <property type="component" value="Unassembled WGS sequence"/>
</dbReference>
<dbReference type="AlphaFoldDB" id="A0A9E5K098"/>
<dbReference type="InterPro" id="IPR020845">
    <property type="entry name" value="AMP-binding_CS"/>
</dbReference>
<dbReference type="Gene3D" id="3.30.300.30">
    <property type="match status" value="1"/>
</dbReference>
<dbReference type="InterPro" id="IPR042099">
    <property type="entry name" value="ANL_N_sf"/>
</dbReference>
<dbReference type="GO" id="GO:0006631">
    <property type="term" value="P:fatty acid metabolic process"/>
    <property type="evidence" value="ECO:0007669"/>
    <property type="project" value="TreeGrafter"/>
</dbReference>
<dbReference type="PANTHER" id="PTHR43201">
    <property type="entry name" value="ACYL-COA SYNTHETASE"/>
    <property type="match status" value="1"/>
</dbReference>
<dbReference type="GO" id="GO:0031956">
    <property type="term" value="F:medium-chain fatty acid-CoA ligase activity"/>
    <property type="evidence" value="ECO:0007669"/>
    <property type="project" value="TreeGrafter"/>
</dbReference>
<dbReference type="SUPFAM" id="SSF56801">
    <property type="entry name" value="Acetyl-CoA synthetase-like"/>
    <property type="match status" value="1"/>
</dbReference>
<feature type="domain" description="AMP-binding enzyme C-terminal" evidence="4">
    <location>
        <begin position="403"/>
        <end position="478"/>
    </location>
</feature>
<feature type="domain" description="AMP-dependent synthetase/ligase" evidence="3">
    <location>
        <begin position="3"/>
        <end position="353"/>
    </location>
</feature>
<reference evidence="5" key="1">
    <citation type="submission" date="2020-03" db="EMBL/GenBank/DDBJ databases">
        <authorList>
            <person name="Guo F."/>
        </authorList>
    </citation>
    <scope>NUCLEOTIDE SEQUENCE</scope>
    <source>
        <strain evidence="5">JCM 30134</strain>
    </source>
</reference>
<evidence type="ECO:0000313" key="6">
    <source>
        <dbReference type="Proteomes" id="UP000787472"/>
    </source>
</evidence>